<name>Q2JDQ1_FRACC</name>
<feature type="transmembrane region" description="Helical" evidence="8">
    <location>
        <begin position="147"/>
        <end position="167"/>
    </location>
</feature>
<feature type="transmembrane region" description="Helical" evidence="8">
    <location>
        <begin position="46"/>
        <end position="69"/>
    </location>
</feature>
<accession>Q2JDQ1</accession>
<dbReference type="GO" id="GO:0005886">
    <property type="term" value="C:plasma membrane"/>
    <property type="evidence" value="ECO:0007669"/>
    <property type="project" value="UniProtKB-SubCell"/>
</dbReference>
<proteinExistence type="inferred from homology"/>
<keyword evidence="5" id="KW-0133">Cell shape</keyword>
<feature type="transmembrane region" description="Helical" evidence="8">
    <location>
        <begin position="15"/>
        <end position="39"/>
    </location>
</feature>
<keyword evidence="4 8" id="KW-0812">Transmembrane</keyword>
<sequence length="180" mass="18094">MWGIAGPEETLRGRAVVAAVVLLTVALILQVSVIARLGLPGGRLDLMLVLLAAIALIEGPLLGAVAGFVAGLLADLSSSHVLGQTALVLCLIGYAVGLAMDAAERSVVVPLAAIGGASVLGTLGYAATTSILGEAALTGGQAVLRALVAGVYALLLTPFLFPLLLAGSRRLAGGRRREPR</sequence>
<dbReference type="KEGG" id="fra:Francci3_1213"/>
<comment type="subcellular location">
    <subcellularLocation>
        <location evidence="1">Cell membrane</location>
        <topology evidence="1">Multi-pass membrane protein</topology>
    </subcellularLocation>
</comment>
<evidence type="ECO:0000256" key="3">
    <source>
        <dbReference type="ARBA" id="ARBA00022475"/>
    </source>
</evidence>
<dbReference type="RefSeq" id="WP_011435657.1">
    <property type="nucleotide sequence ID" value="NC_007777.1"/>
</dbReference>
<evidence type="ECO:0000256" key="4">
    <source>
        <dbReference type="ARBA" id="ARBA00022692"/>
    </source>
</evidence>
<reference evidence="9 10" key="1">
    <citation type="journal article" date="2007" name="Genome Res.">
        <title>Genome characteristics of facultatively symbiotic Frankia sp. strains reflect host range and host plant biogeography.</title>
        <authorList>
            <person name="Normand P."/>
            <person name="Lapierre P."/>
            <person name="Tisa L.S."/>
            <person name="Gogarten J.P."/>
            <person name="Alloisio N."/>
            <person name="Bagnarol E."/>
            <person name="Bassi C.A."/>
            <person name="Berry A.M."/>
            <person name="Bickhart D.M."/>
            <person name="Choisne N."/>
            <person name="Couloux A."/>
            <person name="Cournoyer B."/>
            <person name="Cruveiller S."/>
            <person name="Daubin V."/>
            <person name="Demange N."/>
            <person name="Francino M.P."/>
            <person name="Goltsman E."/>
            <person name="Huang Y."/>
            <person name="Kopp O.R."/>
            <person name="Labarre L."/>
            <person name="Lapidus A."/>
            <person name="Lavire C."/>
            <person name="Marechal J."/>
            <person name="Martinez M."/>
            <person name="Mastronunzio J.E."/>
            <person name="Mullin B.C."/>
            <person name="Niemann J."/>
            <person name="Pujic P."/>
            <person name="Rawnsley T."/>
            <person name="Rouy Z."/>
            <person name="Schenowitz C."/>
            <person name="Sellstedt A."/>
            <person name="Tavares F."/>
            <person name="Tomkins J.P."/>
            <person name="Vallenet D."/>
            <person name="Valverde C."/>
            <person name="Wall L.G."/>
            <person name="Wang Y."/>
            <person name="Medigue C."/>
            <person name="Benson D.R."/>
        </authorList>
    </citation>
    <scope>NUCLEOTIDE SEQUENCE [LARGE SCALE GENOMIC DNA]</scope>
    <source>
        <strain evidence="10">DSM 45818 / CECT 9043 / CcI3</strain>
    </source>
</reference>
<evidence type="ECO:0000256" key="1">
    <source>
        <dbReference type="ARBA" id="ARBA00004651"/>
    </source>
</evidence>
<keyword evidence="7 8" id="KW-0472">Membrane</keyword>
<dbReference type="STRING" id="106370.Francci3_1213"/>
<dbReference type="NCBIfam" id="TIGR03426">
    <property type="entry name" value="shape_MreD"/>
    <property type="match status" value="1"/>
</dbReference>
<feature type="transmembrane region" description="Helical" evidence="8">
    <location>
        <begin position="107"/>
        <end position="127"/>
    </location>
</feature>
<dbReference type="EMBL" id="CP000249">
    <property type="protein sequence ID" value="ABD10591.1"/>
    <property type="molecule type" value="Genomic_DNA"/>
</dbReference>
<feature type="transmembrane region" description="Helical" evidence="8">
    <location>
        <begin position="81"/>
        <end position="100"/>
    </location>
</feature>
<keyword evidence="10" id="KW-1185">Reference proteome</keyword>
<dbReference type="Pfam" id="PF04093">
    <property type="entry name" value="MreD"/>
    <property type="match status" value="1"/>
</dbReference>
<comment type="similarity">
    <text evidence="2">Belongs to the MreD family.</text>
</comment>
<keyword evidence="6 8" id="KW-1133">Transmembrane helix</keyword>
<dbReference type="Proteomes" id="UP000001937">
    <property type="component" value="Chromosome"/>
</dbReference>
<dbReference type="OrthoDB" id="3214313at2"/>
<evidence type="ECO:0000313" key="10">
    <source>
        <dbReference type="Proteomes" id="UP000001937"/>
    </source>
</evidence>
<dbReference type="AlphaFoldDB" id="Q2JDQ1"/>
<dbReference type="GO" id="GO:0008360">
    <property type="term" value="P:regulation of cell shape"/>
    <property type="evidence" value="ECO:0007669"/>
    <property type="project" value="UniProtKB-KW"/>
</dbReference>
<evidence type="ECO:0000256" key="7">
    <source>
        <dbReference type="ARBA" id="ARBA00023136"/>
    </source>
</evidence>
<gene>
    <name evidence="9" type="ordered locus">Francci3_1213</name>
</gene>
<protein>
    <submittedName>
        <fullName evidence="9">Rod shape-determining protein</fullName>
    </submittedName>
</protein>
<organism evidence="9 10">
    <name type="scientific">Frankia casuarinae (strain DSM 45818 / CECT 9043 / HFP020203 / CcI3)</name>
    <dbReference type="NCBI Taxonomy" id="106370"/>
    <lineage>
        <taxon>Bacteria</taxon>
        <taxon>Bacillati</taxon>
        <taxon>Actinomycetota</taxon>
        <taxon>Actinomycetes</taxon>
        <taxon>Frankiales</taxon>
        <taxon>Frankiaceae</taxon>
        <taxon>Frankia</taxon>
    </lineage>
</organism>
<dbReference type="eggNOG" id="COG2891">
    <property type="taxonomic scope" value="Bacteria"/>
</dbReference>
<evidence type="ECO:0000256" key="6">
    <source>
        <dbReference type="ARBA" id="ARBA00022989"/>
    </source>
</evidence>
<evidence type="ECO:0000313" key="9">
    <source>
        <dbReference type="EMBL" id="ABD10591.1"/>
    </source>
</evidence>
<evidence type="ECO:0000256" key="5">
    <source>
        <dbReference type="ARBA" id="ARBA00022960"/>
    </source>
</evidence>
<keyword evidence="3" id="KW-1003">Cell membrane</keyword>
<evidence type="ECO:0000256" key="2">
    <source>
        <dbReference type="ARBA" id="ARBA00007776"/>
    </source>
</evidence>
<evidence type="ECO:0000256" key="8">
    <source>
        <dbReference type="SAM" id="Phobius"/>
    </source>
</evidence>
<dbReference type="HOGENOM" id="CLU_109835_1_0_11"/>
<dbReference type="InterPro" id="IPR007227">
    <property type="entry name" value="Cell_shape_determining_MreD"/>
</dbReference>